<dbReference type="KEGG" id="achi:CDG60_05805"/>
<sequence>MLIMSMCPSSFLYKAFHWLLGKRGTKLSFTVLPGKSSLKLSMSKICFCVAGGWDVVDLTDICAQAESRMADERNIEI</sequence>
<protein>
    <submittedName>
        <fullName evidence="1">Uncharacterized protein</fullName>
    </submittedName>
</protein>
<dbReference type="Proteomes" id="UP000263753">
    <property type="component" value="Chromosome"/>
</dbReference>
<name>A0A3B7LWT5_9GAMM</name>
<proteinExistence type="predicted"/>
<accession>A0A3B7LWT5</accession>
<reference evidence="2" key="1">
    <citation type="submission" date="2018-09" db="EMBL/GenBank/DDBJ databases">
        <title>The complete genome of Acinetobacter sp. strain WCHAc010005.</title>
        <authorList>
            <person name="Hu Y."/>
            <person name="Long H."/>
            <person name="Feng Y."/>
            <person name="Zong Z."/>
        </authorList>
    </citation>
    <scope>NUCLEOTIDE SEQUENCE [LARGE SCALE GENOMIC DNA]</scope>
    <source>
        <strain evidence="2">WCHAc010005</strain>
    </source>
</reference>
<evidence type="ECO:0000313" key="1">
    <source>
        <dbReference type="EMBL" id="AXY56127.1"/>
    </source>
</evidence>
<dbReference type="EMBL" id="CP032134">
    <property type="protein sequence ID" value="AXY56127.1"/>
    <property type="molecule type" value="Genomic_DNA"/>
</dbReference>
<dbReference type="AlphaFoldDB" id="A0A3B7LWT5"/>
<gene>
    <name evidence="1" type="ORF">CDG60_05805</name>
</gene>
<evidence type="ECO:0000313" key="2">
    <source>
        <dbReference type="Proteomes" id="UP000263753"/>
    </source>
</evidence>
<organism evidence="1 2">
    <name type="scientific">Acinetobacter chinensis</name>
    <dbReference type="NCBI Taxonomy" id="2004650"/>
    <lineage>
        <taxon>Bacteria</taxon>
        <taxon>Pseudomonadati</taxon>
        <taxon>Pseudomonadota</taxon>
        <taxon>Gammaproteobacteria</taxon>
        <taxon>Moraxellales</taxon>
        <taxon>Moraxellaceae</taxon>
        <taxon>Acinetobacter</taxon>
    </lineage>
</organism>